<reference evidence="1 2" key="1">
    <citation type="submission" date="2014-04" db="EMBL/GenBank/DDBJ databases">
        <authorList>
            <consortium name="DOE Joint Genome Institute"/>
            <person name="Kuo A."/>
            <person name="Kohler A."/>
            <person name="Nagy L.G."/>
            <person name="Floudas D."/>
            <person name="Copeland A."/>
            <person name="Barry K.W."/>
            <person name="Cichocki N."/>
            <person name="Veneault-Fourrey C."/>
            <person name="LaButti K."/>
            <person name="Lindquist E.A."/>
            <person name="Lipzen A."/>
            <person name="Lundell T."/>
            <person name="Morin E."/>
            <person name="Murat C."/>
            <person name="Sun H."/>
            <person name="Tunlid A."/>
            <person name="Henrissat B."/>
            <person name="Grigoriev I.V."/>
            <person name="Hibbett D.S."/>
            <person name="Martin F."/>
            <person name="Nordberg H.P."/>
            <person name="Cantor M.N."/>
            <person name="Hua S.X."/>
        </authorList>
    </citation>
    <scope>NUCLEOTIDE SEQUENCE [LARGE SCALE GENOMIC DNA]</scope>
    <source>
        <strain evidence="1 2">LaAM-08-1</strain>
    </source>
</reference>
<proteinExistence type="predicted"/>
<reference evidence="2" key="2">
    <citation type="submission" date="2015-01" db="EMBL/GenBank/DDBJ databases">
        <title>Evolutionary Origins and Diversification of the Mycorrhizal Mutualists.</title>
        <authorList>
            <consortium name="DOE Joint Genome Institute"/>
            <consortium name="Mycorrhizal Genomics Consortium"/>
            <person name="Kohler A."/>
            <person name="Kuo A."/>
            <person name="Nagy L.G."/>
            <person name="Floudas D."/>
            <person name="Copeland A."/>
            <person name="Barry K.W."/>
            <person name="Cichocki N."/>
            <person name="Veneault-Fourrey C."/>
            <person name="LaButti K."/>
            <person name="Lindquist E.A."/>
            <person name="Lipzen A."/>
            <person name="Lundell T."/>
            <person name="Morin E."/>
            <person name="Murat C."/>
            <person name="Riley R."/>
            <person name="Ohm R."/>
            <person name="Sun H."/>
            <person name="Tunlid A."/>
            <person name="Henrissat B."/>
            <person name="Grigoriev I.V."/>
            <person name="Hibbett D.S."/>
            <person name="Martin F."/>
        </authorList>
    </citation>
    <scope>NUCLEOTIDE SEQUENCE [LARGE SCALE GENOMIC DNA]</scope>
    <source>
        <strain evidence="2">LaAM-08-1</strain>
    </source>
</reference>
<evidence type="ECO:0000313" key="2">
    <source>
        <dbReference type="Proteomes" id="UP000054477"/>
    </source>
</evidence>
<accession>A0A0C9X6P6</accession>
<dbReference type="Proteomes" id="UP000054477">
    <property type="component" value="Unassembled WGS sequence"/>
</dbReference>
<sequence length="167" mass="18958">MYRQPTFNAELHLKCYPFTRLSARLRILRRSSLPFPILSHPSQRRNSTQLSACLYSVRIFPASASGFIVPTQYRLSRIQRNLLERGHLDNWRLSLLVIFDPMPTILIPFSALQSPNKFSVITPKLSRSLMASTDSAWAATFARATEIITLSSDRVLGNIFKGLHGIL</sequence>
<keyword evidence="2" id="KW-1185">Reference proteome</keyword>
<evidence type="ECO:0000313" key="1">
    <source>
        <dbReference type="EMBL" id="KIK00741.1"/>
    </source>
</evidence>
<protein>
    <submittedName>
        <fullName evidence="1">Uncharacterized protein</fullName>
    </submittedName>
</protein>
<dbReference type="AlphaFoldDB" id="A0A0C9X6P6"/>
<dbReference type="HOGENOM" id="CLU_1594817_0_0_1"/>
<name>A0A0C9X6P6_9AGAR</name>
<gene>
    <name evidence="1" type="ORF">K443DRAFT_595996</name>
</gene>
<dbReference type="EMBL" id="KN838619">
    <property type="protein sequence ID" value="KIK00741.1"/>
    <property type="molecule type" value="Genomic_DNA"/>
</dbReference>
<organism evidence="1 2">
    <name type="scientific">Laccaria amethystina LaAM-08-1</name>
    <dbReference type="NCBI Taxonomy" id="1095629"/>
    <lineage>
        <taxon>Eukaryota</taxon>
        <taxon>Fungi</taxon>
        <taxon>Dikarya</taxon>
        <taxon>Basidiomycota</taxon>
        <taxon>Agaricomycotina</taxon>
        <taxon>Agaricomycetes</taxon>
        <taxon>Agaricomycetidae</taxon>
        <taxon>Agaricales</taxon>
        <taxon>Agaricineae</taxon>
        <taxon>Hydnangiaceae</taxon>
        <taxon>Laccaria</taxon>
    </lineage>
</organism>